<accession>A0ABM0JMQ9</accession>
<keyword evidence="3" id="KW-1133">Transmembrane helix</keyword>
<evidence type="ECO:0000256" key="3">
    <source>
        <dbReference type="SAM" id="Phobius"/>
    </source>
</evidence>
<evidence type="ECO:0000256" key="1">
    <source>
        <dbReference type="ARBA" id="ARBA00022729"/>
    </source>
</evidence>
<reference evidence="6" key="1">
    <citation type="submission" date="2025-08" db="UniProtKB">
        <authorList>
            <consortium name="RefSeq"/>
        </authorList>
    </citation>
    <scope>IDENTIFICATION</scope>
</reference>
<dbReference type="InterPro" id="IPR031424">
    <property type="entry name" value="QVR-like"/>
</dbReference>
<keyword evidence="1 4" id="KW-0732">Signal</keyword>
<keyword evidence="3" id="KW-0472">Membrane</keyword>
<dbReference type="RefSeq" id="XP_005097310.1">
    <property type="nucleotide sequence ID" value="XM_005097253.2"/>
</dbReference>
<gene>
    <name evidence="6" type="primary">LOC101863262</name>
</gene>
<organism evidence="5 6">
    <name type="scientific">Aplysia californica</name>
    <name type="common">California sea hare</name>
    <dbReference type="NCBI Taxonomy" id="6500"/>
    <lineage>
        <taxon>Eukaryota</taxon>
        <taxon>Metazoa</taxon>
        <taxon>Spiralia</taxon>
        <taxon>Lophotrochozoa</taxon>
        <taxon>Mollusca</taxon>
        <taxon>Gastropoda</taxon>
        <taxon>Heterobranchia</taxon>
        <taxon>Euthyneura</taxon>
        <taxon>Tectipleura</taxon>
        <taxon>Aplysiida</taxon>
        <taxon>Aplysioidea</taxon>
        <taxon>Aplysiidae</taxon>
        <taxon>Aplysia</taxon>
    </lineage>
</organism>
<keyword evidence="5" id="KW-1185">Reference proteome</keyword>
<protein>
    <submittedName>
        <fullName evidence="6">Uncharacterized protein LOC101863262</fullName>
    </submittedName>
</protein>
<dbReference type="PANTHER" id="PTHR38332">
    <property type="entry name" value="PROTEIN CBG11604"/>
    <property type="match status" value="1"/>
</dbReference>
<proteinExistence type="predicted"/>
<feature type="signal peptide" evidence="4">
    <location>
        <begin position="1"/>
        <end position="27"/>
    </location>
</feature>
<evidence type="ECO:0000256" key="4">
    <source>
        <dbReference type="SAM" id="SignalP"/>
    </source>
</evidence>
<keyword evidence="3" id="KW-0812">Transmembrane</keyword>
<keyword evidence="2" id="KW-0325">Glycoprotein</keyword>
<name>A0ABM0JMQ9_APLCA</name>
<feature type="chain" id="PRO_5047000562" evidence="4">
    <location>
        <begin position="28"/>
        <end position="167"/>
    </location>
</feature>
<dbReference type="GeneID" id="101863262"/>
<feature type="transmembrane region" description="Helical" evidence="3">
    <location>
        <begin position="134"/>
        <end position="151"/>
    </location>
</feature>
<dbReference type="PANTHER" id="PTHR38332:SF2">
    <property type="entry name" value="PROTEIN QUIVER"/>
    <property type="match status" value="1"/>
</dbReference>
<sequence length="167" mass="17894">MTSLDLPGPAVTAVLGLVCALMAVAEAIDCYKCTSINGKNEGCEDKFDTGISTVELIARNCVYGFFKGTHCIKLKGEKEDGTRITVRDCSDGDWGSHCGDIRYVYGNQEQKIYGCLEACDQDGCNSAISLRPSFVVVTLLVSISIVLLTRLQSPSLLSERGAHSSSS</sequence>
<evidence type="ECO:0000256" key="2">
    <source>
        <dbReference type="ARBA" id="ARBA00023180"/>
    </source>
</evidence>
<dbReference type="Pfam" id="PF17064">
    <property type="entry name" value="QVR"/>
    <property type="match status" value="1"/>
</dbReference>
<dbReference type="Proteomes" id="UP000694888">
    <property type="component" value="Unplaced"/>
</dbReference>
<evidence type="ECO:0000313" key="5">
    <source>
        <dbReference type="Proteomes" id="UP000694888"/>
    </source>
</evidence>
<evidence type="ECO:0000313" key="6">
    <source>
        <dbReference type="RefSeq" id="XP_005097310.1"/>
    </source>
</evidence>